<evidence type="ECO:0000313" key="1">
    <source>
        <dbReference type="EMBL" id="GFT34920.1"/>
    </source>
</evidence>
<gene>
    <name evidence="1" type="ORF">NPIL_581061</name>
</gene>
<comment type="caution">
    <text evidence="1">The sequence shown here is derived from an EMBL/GenBank/DDBJ whole genome shotgun (WGS) entry which is preliminary data.</text>
</comment>
<dbReference type="EMBL" id="BMAW01062209">
    <property type="protein sequence ID" value="GFT34920.1"/>
    <property type="molecule type" value="Genomic_DNA"/>
</dbReference>
<protein>
    <submittedName>
        <fullName evidence="1">Uncharacterized protein</fullName>
    </submittedName>
</protein>
<accession>A0A8X6NWF6</accession>
<proteinExistence type="predicted"/>
<keyword evidence="2" id="KW-1185">Reference proteome</keyword>
<dbReference type="Proteomes" id="UP000887013">
    <property type="component" value="Unassembled WGS sequence"/>
</dbReference>
<organism evidence="1 2">
    <name type="scientific">Nephila pilipes</name>
    <name type="common">Giant wood spider</name>
    <name type="synonym">Nephila maculata</name>
    <dbReference type="NCBI Taxonomy" id="299642"/>
    <lineage>
        <taxon>Eukaryota</taxon>
        <taxon>Metazoa</taxon>
        <taxon>Ecdysozoa</taxon>
        <taxon>Arthropoda</taxon>
        <taxon>Chelicerata</taxon>
        <taxon>Arachnida</taxon>
        <taxon>Araneae</taxon>
        <taxon>Araneomorphae</taxon>
        <taxon>Entelegynae</taxon>
        <taxon>Araneoidea</taxon>
        <taxon>Nephilidae</taxon>
        <taxon>Nephila</taxon>
    </lineage>
</organism>
<reference evidence="1" key="1">
    <citation type="submission" date="2020-08" db="EMBL/GenBank/DDBJ databases">
        <title>Multicomponent nature underlies the extraordinary mechanical properties of spider dragline silk.</title>
        <authorList>
            <person name="Kono N."/>
            <person name="Nakamura H."/>
            <person name="Mori M."/>
            <person name="Yoshida Y."/>
            <person name="Ohtoshi R."/>
            <person name="Malay A.D."/>
            <person name="Moran D.A.P."/>
            <person name="Tomita M."/>
            <person name="Numata K."/>
            <person name="Arakawa K."/>
        </authorList>
    </citation>
    <scope>NUCLEOTIDE SEQUENCE</scope>
</reference>
<sequence>MMHDLKNYTAFSFALNESREIHDSEQKLPVVKHVFANVKEEMLDQVTFSKITHNVDVRNLLDEIAKRVELPNNPLINVMKGGMPAQ</sequence>
<name>A0A8X6NWF6_NEPPI</name>
<dbReference type="AlphaFoldDB" id="A0A8X6NWF6"/>
<evidence type="ECO:0000313" key="2">
    <source>
        <dbReference type="Proteomes" id="UP000887013"/>
    </source>
</evidence>